<accession>E4Z0P4</accession>
<dbReference type="EMBL" id="FN656355">
    <property type="protein sequence ID" value="CBY41272.1"/>
    <property type="molecule type" value="Genomic_DNA"/>
</dbReference>
<evidence type="ECO:0000313" key="1">
    <source>
        <dbReference type="EMBL" id="CBY41272.1"/>
    </source>
</evidence>
<reference evidence="1" key="1">
    <citation type="journal article" date="2010" name="Science">
        <title>Plasticity of animal genome architecture unmasked by rapid evolution of a pelagic tunicate.</title>
        <authorList>
            <person name="Denoeud F."/>
            <person name="Henriet S."/>
            <person name="Mungpakdee S."/>
            <person name="Aury J.M."/>
            <person name="Da Silva C."/>
            <person name="Brinkmann H."/>
            <person name="Mikhaleva J."/>
            <person name="Olsen L.C."/>
            <person name="Jubin C."/>
            <person name="Canestro C."/>
            <person name="Bouquet J.M."/>
            <person name="Danks G."/>
            <person name="Poulain J."/>
            <person name="Campsteijn C."/>
            <person name="Adamski M."/>
            <person name="Cross I."/>
            <person name="Yadetie F."/>
            <person name="Muffato M."/>
            <person name="Louis A."/>
            <person name="Butcher S."/>
            <person name="Tsagkogeorga G."/>
            <person name="Konrad A."/>
            <person name="Singh S."/>
            <person name="Jensen M.F."/>
            <person name="Cong E.H."/>
            <person name="Eikeseth-Otteraa H."/>
            <person name="Noel B."/>
            <person name="Anthouard V."/>
            <person name="Porcel B.M."/>
            <person name="Kachouri-Lafond R."/>
            <person name="Nishino A."/>
            <person name="Ugolini M."/>
            <person name="Chourrout P."/>
            <person name="Nishida H."/>
            <person name="Aasland R."/>
            <person name="Huzurbazar S."/>
            <person name="Westhof E."/>
            <person name="Delsuc F."/>
            <person name="Lehrach H."/>
            <person name="Reinhardt R."/>
            <person name="Weissenbach J."/>
            <person name="Roy S.W."/>
            <person name="Artiguenave F."/>
            <person name="Postlethwait J.H."/>
            <person name="Manak J.R."/>
            <person name="Thompson E.M."/>
            <person name="Jaillon O."/>
            <person name="Du Pasquier L."/>
            <person name="Boudinot P."/>
            <person name="Liberles D.A."/>
            <person name="Volff J.N."/>
            <person name="Philippe H."/>
            <person name="Lenhard B."/>
            <person name="Roest Crollius H."/>
            <person name="Wincker P."/>
            <person name="Chourrout D."/>
        </authorList>
    </citation>
    <scope>NUCLEOTIDE SEQUENCE [LARGE SCALE GENOMIC DNA]</scope>
</reference>
<organism evidence="1">
    <name type="scientific">Oikopleura dioica</name>
    <name type="common">Tunicate</name>
    <dbReference type="NCBI Taxonomy" id="34765"/>
    <lineage>
        <taxon>Eukaryota</taxon>
        <taxon>Metazoa</taxon>
        <taxon>Chordata</taxon>
        <taxon>Tunicata</taxon>
        <taxon>Appendicularia</taxon>
        <taxon>Copelata</taxon>
        <taxon>Oikopleuridae</taxon>
        <taxon>Oikopleura</taxon>
    </lineage>
</organism>
<sequence>MVQGLAAVKQINVAKQKIDNGASFFDYKQNTRSGEYQFQHLDVKFHPSCSVSGCPCHPGEVGPVLDRLCAKVNCTSTNSSASQEELTCSSPFVPDGSCCATCGARIKIEF</sequence>
<dbReference type="Proteomes" id="UP000011014">
    <property type="component" value="Unassembled WGS sequence"/>
</dbReference>
<proteinExistence type="predicted"/>
<gene>
    <name evidence="1" type="ORF">GSOID_T00023336001</name>
</gene>
<dbReference type="Pfam" id="PF14828">
    <property type="entry name" value="Amnionless"/>
    <property type="match status" value="1"/>
</dbReference>
<feature type="non-terminal residue" evidence="1">
    <location>
        <position position="110"/>
    </location>
</feature>
<dbReference type="AlphaFoldDB" id="E4Z0P4"/>
<dbReference type="InterPro" id="IPR026112">
    <property type="entry name" value="AMN"/>
</dbReference>
<name>E4Z0P4_OIKDI</name>
<protein>
    <submittedName>
        <fullName evidence="1">Uncharacterized protein</fullName>
    </submittedName>
</protein>